<evidence type="ECO:0000313" key="2">
    <source>
        <dbReference type="Proteomes" id="UP001201262"/>
    </source>
</evidence>
<name>A0AAD4PRM9_9EURO</name>
<proteinExistence type="predicted"/>
<dbReference type="Proteomes" id="UP001201262">
    <property type="component" value="Unassembled WGS sequence"/>
</dbReference>
<reference evidence="1" key="1">
    <citation type="submission" date="2021-12" db="EMBL/GenBank/DDBJ databases">
        <title>Convergent genome expansion in fungi linked to evolution of root-endophyte symbiosis.</title>
        <authorList>
            <consortium name="DOE Joint Genome Institute"/>
            <person name="Ke Y.-H."/>
            <person name="Bonito G."/>
            <person name="Liao H.-L."/>
            <person name="Looney B."/>
            <person name="Rojas-Flechas A."/>
            <person name="Nash J."/>
            <person name="Hameed K."/>
            <person name="Schadt C."/>
            <person name="Martin F."/>
            <person name="Crous P.W."/>
            <person name="Miettinen O."/>
            <person name="Magnuson J.K."/>
            <person name="Labbe J."/>
            <person name="Jacobson D."/>
            <person name="Doktycz M.J."/>
            <person name="Veneault-Fourrey C."/>
            <person name="Kuo A."/>
            <person name="Mondo S."/>
            <person name="Calhoun S."/>
            <person name="Riley R."/>
            <person name="Ohm R."/>
            <person name="LaButti K."/>
            <person name="Andreopoulos B."/>
            <person name="Pangilinan J."/>
            <person name="Nolan M."/>
            <person name="Tritt A."/>
            <person name="Clum A."/>
            <person name="Lipzen A."/>
            <person name="Daum C."/>
            <person name="Barry K."/>
            <person name="Grigoriev I.V."/>
            <person name="Vilgalys R."/>
        </authorList>
    </citation>
    <scope>NUCLEOTIDE SEQUENCE</scope>
    <source>
        <strain evidence="1">PMI_201</strain>
    </source>
</reference>
<dbReference type="GeneID" id="70247929"/>
<organism evidence="1 2">
    <name type="scientific">Talaromyces proteolyticus</name>
    <dbReference type="NCBI Taxonomy" id="1131652"/>
    <lineage>
        <taxon>Eukaryota</taxon>
        <taxon>Fungi</taxon>
        <taxon>Dikarya</taxon>
        <taxon>Ascomycota</taxon>
        <taxon>Pezizomycotina</taxon>
        <taxon>Eurotiomycetes</taxon>
        <taxon>Eurotiomycetidae</taxon>
        <taxon>Eurotiales</taxon>
        <taxon>Trichocomaceae</taxon>
        <taxon>Talaromyces</taxon>
        <taxon>Talaromyces sect. Bacilispori</taxon>
    </lineage>
</organism>
<gene>
    <name evidence="1" type="ORF">BGW36DRAFT_391998</name>
</gene>
<dbReference type="EMBL" id="JAJTJA010000016">
    <property type="protein sequence ID" value="KAH8689207.1"/>
    <property type="molecule type" value="Genomic_DNA"/>
</dbReference>
<dbReference type="RefSeq" id="XP_046065633.1">
    <property type="nucleotide sequence ID" value="XM_046217642.1"/>
</dbReference>
<protein>
    <submittedName>
        <fullName evidence="1">Uncharacterized protein</fullName>
    </submittedName>
</protein>
<evidence type="ECO:0000313" key="1">
    <source>
        <dbReference type="EMBL" id="KAH8689207.1"/>
    </source>
</evidence>
<accession>A0AAD4PRM9</accession>
<keyword evidence="2" id="KW-1185">Reference proteome</keyword>
<comment type="caution">
    <text evidence="1">The sequence shown here is derived from an EMBL/GenBank/DDBJ whole genome shotgun (WGS) entry which is preliminary data.</text>
</comment>
<sequence length="77" mass="8962">MYSFCISILIGCYPPCLVEVRWETKYFFPVGVTISALHHGAELWREMRVDSWILPHKIVNHLSHVTNTLIIISYSID</sequence>
<dbReference type="AlphaFoldDB" id="A0AAD4PRM9"/>